<accession>A0AA88PTZ9</accession>
<keyword evidence="5" id="KW-1185">Reference proteome</keyword>
<dbReference type="PANTHER" id="PTHR47507">
    <property type="entry name" value="BARRIER TO AUTOINTEGRATION FACTOR 2"/>
    <property type="match status" value="1"/>
</dbReference>
<evidence type="ECO:0000313" key="4">
    <source>
        <dbReference type="EMBL" id="KAK2887485.1"/>
    </source>
</evidence>
<comment type="caution">
    <text evidence="4">The sequence shown here is derived from an EMBL/GenBank/DDBJ whole genome shotgun (WGS) entry which is preliminary data.</text>
</comment>
<gene>
    <name evidence="4" type="ORF">Q8A67_015713</name>
</gene>
<dbReference type="InterPro" id="IPR004122">
    <property type="entry name" value="BAF_prot"/>
</dbReference>
<dbReference type="SMART" id="SM01023">
    <property type="entry name" value="BAF"/>
    <property type="match status" value="1"/>
</dbReference>
<dbReference type="GO" id="GO:0005634">
    <property type="term" value="C:nucleus"/>
    <property type="evidence" value="ECO:0007669"/>
    <property type="project" value="UniProtKB-SubCell"/>
</dbReference>
<dbReference type="EMBL" id="JAUYZG010000015">
    <property type="protein sequence ID" value="KAK2887485.1"/>
    <property type="molecule type" value="Genomic_DNA"/>
</dbReference>
<evidence type="ECO:0000256" key="1">
    <source>
        <dbReference type="ARBA" id="ARBA00004123"/>
    </source>
</evidence>
<dbReference type="Gene3D" id="1.10.150.40">
    <property type="entry name" value="Barrier-to-autointegration factor, BAF"/>
    <property type="match status" value="1"/>
</dbReference>
<dbReference type="InterPro" id="IPR036617">
    <property type="entry name" value="BAF_sf"/>
</dbReference>
<dbReference type="Proteomes" id="UP001187343">
    <property type="component" value="Unassembled WGS sequence"/>
</dbReference>
<dbReference type="InterPro" id="IPR051387">
    <property type="entry name" value="BAF"/>
</dbReference>
<comment type="subcellular location">
    <subcellularLocation>
        <location evidence="1">Nucleus</location>
    </subcellularLocation>
</comment>
<evidence type="ECO:0000256" key="3">
    <source>
        <dbReference type="SAM" id="MobiDB-lite"/>
    </source>
</evidence>
<dbReference type="AlphaFoldDB" id="A0AA88PTZ9"/>
<reference evidence="4" key="1">
    <citation type="submission" date="2023-08" db="EMBL/GenBank/DDBJ databases">
        <title>Chromosome-level Genome Assembly of mud carp (Cirrhinus molitorella).</title>
        <authorList>
            <person name="Liu H."/>
        </authorList>
    </citation>
    <scope>NUCLEOTIDE SEQUENCE</scope>
    <source>
        <strain evidence="4">Prfri</strain>
        <tissue evidence="4">Muscle</tissue>
    </source>
</reference>
<evidence type="ECO:0000313" key="5">
    <source>
        <dbReference type="Proteomes" id="UP001187343"/>
    </source>
</evidence>
<dbReference type="GO" id="GO:0000793">
    <property type="term" value="C:condensed chromosome"/>
    <property type="evidence" value="ECO:0007669"/>
    <property type="project" value="TreeGrafter"/>
</dbReference>
<evidence type="ECO:0000256" key="2">
    <source>
        <dbReference type="ARBA" id="ARBA00023242"/>
    </source>
</evidence>
<dbReference type="GO" id="GO:0051276">
    <property type="term" value="P:chromosome organization"/>
    <property type="evidence" value="ECO:0007669"/>
    <property type="project" value="TreeGrafter"/>
</dbReference>
<dbReference type="PANTHER" id="PTHR47507:SF5">
    <property type="entry name" value="BARRIER-TO-AUTOINTEGRATION FACTOR"/>
    <property type="match status" value="1"/>
</dbReference>
<name>A0AA88PTZ9_9TELE</name>
<dbReference type="GO" id="GO:0003677">
    <property type="term" value="F:DNA binding"/>
    <property type="evidence" value="ECO:0007669"/>
    <property type="project" value="InterPro"/>
</dbReference>
<feature type="region of interest" description="Disordered" evidence="3">
    <location>
        <begin position="82"/>
        <end position="103"/>
    </location>
</feature>
<dbReference type="SUPFAM" id="SSF47798">
    <property type="entry name" value="Barrier-to-autointegration factor, BAF"/>
    <property type="match status" value="1"/>
</dbReference>
<dbReference type="Pfam" id="PF02961">
    <property type="entry name" value="SAM_BAF"/>
    <property type="match status" value="1"/>
</dbReference>
<sequence>MGDKSVHDLPGIGPALGGRLQNSGIRHARDIEGHFLVFNQNQEKFGNWLRDTCGANAKQQRDCYNGLREWTKNNLYNKEQPSDMVEKTGQRKRRAVIKDEERSGKCRTTTETITPLEKPQLDEMSNCFSSRSAQSKSAGLFHLVNGSNVVL</sequence>
<keyword evidence="2" id="KW-0539">Nucleus</keyword>
<organism evidence="4 5">
    <name type="scientific">Cirrhinus molitorella</name>
    <name type="common">mud carp</name>
    <dbReference type="NCBI Taxonomy" id="172907"/>
    <lineage>
        <taxon>Eukaryota</taxon>
        <taxon>Metazoa</taxon>
        <taxon>Chordata</taxon>
        <taxon>Craniata</taxon>
        <taxon>Vertebrata</taxon>
        <taxon>Euteleostomi</taxon>
        <taxon>Actinopterygii</taxon>
        <taxon>Neopterygii</taxon>
        <taxon>Teleostei</taxon>
        <taxon>Ostariophysi</taxon>
        <taxon>Cypriniformes</taxon>
        <taxon>Cyprinidae</taxon>
        <taxon>Labeoninae</taxon>
        <taxon>Labeonini</taxon>
        <taxon>Cirrhinus</taxon>
    </lineage>
</organism>
<protein>
    <submittedName>
        <fullName evidence="4">Uncharacterized protein</fullName>
    </submittedName>
</protein>
<proteinExistence type="predicted"/>